<dbReference type="RefSeq" id="WP_142853891.1">
    <property type="nucleotide sequence ID" value="NZ_FXWW01000003.1"/>
</dbReference>
<dbReference type="AlphaFoldDB" id="A0A545SQ36"/>
<dbReference type="OrthoDB" id="7866420at2"/>
<sequence length="130" mass="13696">MTLRITIICPENMIDDANQFALCVGNIMDDAQTFRSAGWEDAGGMKFALASLLSSDDFPLVASSSLNAPAHAPTADLAAAMRAQSVLETWSPLMSPLPPAPDPGKLLAIIGVEPRNVIPLLGLSPIPIEE</sequence>
<accession>A0A545SQ36</accession>
<gene>
    <name evidence="1" type="ORF">FIL88_10855</name>
</gene>
<proteinExistence type="predicted"/>
<protein>
    <submittedName>
        <fullName evidence="1">Uncharacterized protein</fullName>
    </submittedName>
</protein>
<dbReference type="EMBL" id="VICH01000007">
    <property type="protein sequence ID" value="TQV67078.1"/>
    <property type="molecule type" value="Genomic_DNA"/>
</dbReference>
<name>A0A545SQ36_9RHOB</name>
<evidence type="ECO:0000313" key="1">
    <source>
        <dbReference type="EMBL" id="TQV67078.1"/>
    </source>
</evidence>
<keyword evidence="2" id="KW-1185">Reference proteome</keyword>
<evidence type="ECO:0000313" key="2">
    <source>
        <dbReference type="Proteomes" id="UP000315816"/>
    </source>
</evidence>
<comment type="caution">
    <text evidence="1">The sequence shown here is derived from an EMBL/GenBank/DDBJ whole genome shotgun (WGS) entry which is preliminary data.</text>
</comment>
<reference evidence="1 2" key="1">
    <citation type="submission" date="2019-06" db="EMBL/GenBank/DDBJ databases">
        <title>A novel species of marine bacteria.</title>
        <authorList>
            <person name="Wang Y."/>
        </authorList>
    </citation>
    <scope>NUCLEOTIDE SEQUENCE [LARGE SCALE GENOMIC DNA]</scope>
    <source>
        <strain evidence="1 2">MA1-10</strain>
    </source>
</reference>
<dbReference type="Proteomes" id="UP000315816">
    <property type="component" value="Unassembled WGS sequence"/>
</dbReference>
<organism evidence="1 2">
    <name type="scientific">Aliiroseovarius halocynthiae</name>
    <dbReference type="NCBI Taxonomy" id="985055"/>
    <lineage>
        <taxon>Bacteria</taxon>
        <taxon>Pseudomonadati</taxon>
        <taxon>Pseudomonadota</taxon>
        <taxon>Alphaproteobacteria</taxon>
        <taxon>Rhodobacterales</taxon>
        <taxon>Paracoccaceae</taxon>
        <taxon>Aliiroseovarius</taxon>
    </lineage>
</organism>